<dbReference type="Proteomes" id="UP000245368">
    <property type="component" value="Chromosome"/>
</dbReference>
<gene>
    <name evidence="1" type="ORF">DKM44_02180</name>
</gene>
<protein>
    <submittedName>
        <fullName evidence="1">Uncharacterized protein</fullName>
    </submittedName>
</protein>
<evidence type="ECO:0000313" key="1">
    <source>
        <dbReference type="EMBL" id="AWN22187.1"/>
    </source>
</evidence>
<name>A0A2Z3JAQ3_9DEIO</name>
<dbReference type="EMBL" id="CP029494">
    <property type="protein sequence ID" value="AWN22187.1"/>
    <property type="molecule type" value="Genomic_DNA"/>
</dbReference>
<proteinExistence type="predicted"/>
<reference evidence="1 2" key="1">
    <citation type="submission" date="2018-05" db="EMBL/GenBank/DDBJ databases">
        <title>Complete Genome Sequence of Deinococcus sp. strain 17bor-2.</title>
        <authorList>
            <person name="Srinivasan S."/>
        </authorList>
    </citation>
    <scope>NUCLEOTIDE SEQUENCE [LARGE SCALE GENOMIC DNA]</scope>
    <source>
        <strain evidence="1 2">17bor-2</strain>
    </source>
</reference>
<dbReference type="RefSeq" id="WP_109825025.1">
    <property type="nucleotide sequence ID" value="NZ_CP029494.1"/>
</dbReference>
<accession>A0A2Z3JAQ3</accession>
<dbReference type="KEGG" id="dez:DKM44_02180"/>
<evidence type="ECO:0000313" key="2">
    <source>
        <dbReference type="Proteomes" id="UP000245368"/>
    </source>
</evidence>
<sequence>MTQLLTEGLDRQQPAERTHICMSCYGTFTVSRAAHACHGGSACPFDEPDNWESYEPDDREWKARGTR</sequence>
<dbReference type="AlphaFoldDB" id="A0A2Z3JAQ3"/>
<keyword evidence="2" id="KW-1185">Reference proteome</keyword>
<organism evidence="1 2">
    <name type="scientific">Deinococcus irradiatisoli</name>
    <dbReference type="NCBI Taxonomy" id="2202254"/>
    <lineage>
        <taxon>Bacteria</taxon>
        <taxon>Thermotogati</taxon>
        <taxon>Deinococcota</taxon>
        <taxon>Deinococci</taxon>
        <taxon>Deinococcales</taxon>
        <taxon>Deinococcaceae</taxon>
        <taxon>Deinococcus</taxon>
    </lineage>
</organism>